<comment type="caution">
    <text evidence="1">The sequence shown here is derived from an EMBL/GenBank/DDBJ whole genome shotgun (WGS) entry which is preliminary data.</text>
</comment>
<name>A0A0G2FA76_9PEZI</name>
<dbReference type="Proteomes" id="UP000034680">
    <property type="component" value="Unassembled WGS sequence"/>
</dbReference>
<keyword evidence="2" id="KW-1185">Reference proteome</keyword>
<reference evidence="1 2" key="2">
    <citation type="submission" date="2015-05" db="EMBL/GenBank/DDBJ databases">
        <authorList>
            <person name="Morales-Cruz A."/>
            <person name="Amrine K.C."/>
            <person name="Cantu D."/>
        </authorList>
    </citation>
    <scope>NUCLEOTIDE SEQUENCE [LARGE SCALE GENOMIC DNA]</scope>
    <source>
        <strain evidence="1">DA912</strain>
    </source>
</reference>
<evidence type="ECO:0000313" key="2">
    <source>
        <dbReference type="Proteomes" id="UP000034680"/>
    </source>
</evidence>
<organism evidence="1 2">
    <name type="scientific">Diaporthe ampelina</name>
    <dbReference type="NCBI Taxonomy" id="1214573"/>
    <lineage>
        <taxon>Eukaryota</taxon>
        <taxon>Fungi</taxon>
        <taxon>Dikarya</taxon>
        <taxon>Ascomycota</taxon>
        <taxon>Pezizomycotina</taxon>
        <taxon>Sordariomycetes</taxon>
        <taxon>Sordariomycetidae</taxon>
        <taxon>Diaporthales</taxon>
        <taxon>Diaporthaceae</taxon>
        <taxon>Diaporthe</taxon>
    </lineage>
</organism>
<gene>
    <name evidence="1" type="ORF">UCDDA912_g08969</name>
</gene>
<sequence>MLKGPLQVMSNNEAFLAAELGSVDNCAHPQKVYDKLKASFPQLRELRLTLHSWRGRAAFPQKQDLEPLYALARETGSLRRFEIFLPTECFVGGEVGYGDADAALQEALVAVKVVPPGWHELDHCPHFSTPIPPLHA</sequence>
<reference evidence="1 2" key="1">
    <citation type="submission" date="2015-05" db="EMBL/GenBank/DDBJ databases">
        <title>Distinctive expansion of gene families associated with plant cell wall degradation and secondary metabolism in the genomes of grapevine trunk pathogens.</title>
        <authorList>
            <person name="Lawrence D.P."/>
            <person name="Travadon R."/>
            <person name="Rolshausen P.E."/>
            <person name="Baumgartner K."/>
        </authorList>
    </citation>
    <scope>NUCLEOTIDE SEQUENCE [LARGE SCALE GENOMIC DNA]</scope>
    <source>
        <strain evidence="1">DA912</strain>
    </source>
</reference>
<evidence type="ECO:0000313" key="1">
    <source>
        <dbReference type="EMBL" id="KKY31091.1"/>
    </source>
</evidence>
<protein>
    <submittedName>
        <fullName evidence="1">Uncharacterized protein</fullName>
    </submittedName>
</protein>
<proteinExistence type="predicted"/>
<dbReference type="EMBL" id="LCUC01000416">
    <property type="protein sequence ID" value="KKY31091.1"/>
    <property type="molecule type" value="Genomic_DNA"/>
</dbReference>
<accession>A0A0G2FA76</accession>
<dbReference type="OrthoDB" id="4757095at2759"/>
<dbReference type="AlphaFoldDB" id="A0A0G2FA76"/>